<dbReference type="Pfam" id="PF13927">
    <property type="entry name" value="Ig_3"/>
    <property type="match status" value="1"/>
</dbReference>
<proteinExistence type="predicted"/>
<dbReference type="SUPFAM" id="SSF48726">
    <property type="entry name" value="Immunoglobulin"/>
    <property type="match status" value="3"/>
</dbReference>
<dbReference type="SMART" id="SM00408">
    <property type="entry name" value="IGc2"/>
    <property type="match status" value="2"/>
</dbReference>
<evidence type="ECO:0000259" key="4">
    <source>
        <dbReference type="PROSITE" id="PS50835"/>
    </source>
</evidence>
<dbReference type="PANTHER" id="PTHR10075">
    <property type="entry name" value="BASIGIN RELATED"/>
    <property type="match status" value="1"/>
</dbReference>
<feature type="domain" description="Ig-like" evidence="4">
    <location>
        <begin position="336"/>
        <end position="431"/>
    </location>
</feature>
<dbReference type="InterPro" id="IPR003599">
    <property type="entry name" value="Ig_sub"/>
</dbReference>
<dbReference type="InterPro" id="IPR036179">
    <property type="entry name" value="Ig-like_dom_sf"/>
</dbReference>
<dbReference type="InterPro" id="IPR013098">
    <property type="entry name" value="Ig_I-set"/>
</dbReference>
<dbReference type="PROSITE" id="PS50835">
    <property type="entry name" value="IG_LIKE"/>
    <property type="match status" value="3"/>
</dbReference>
<feature type="domain" description="Ig-like" evidence="4">
    <location>
        <begin position="27"/>
        <end position="118"/>
    </location>
</feature>
<name>A0A0B6ZCP8_9EUPU</name>
<dbReference type="SMART" id="SM00409">
    <property type="entry name" value="IG"/>
    <property type="match status" value="3"/>
</dbReference>
<feature type="transmembrane region" description="Helical" evidence="2">
    <location>
        <begin position="550"/>
        <end position="573"/>
    </location>
</feature>
<keyword evidence="2" id="KW-1133">Transmembrane helix</keyword>
<dbReference type="EMBL" id="HACG01019433">
    <property type="protein sequence ID" value="CEK66298.1"/>
    <property type="molecule type" value="Transcribed_RNA"/>
</dbReference>
<keyword evidence="3" id="KW-0732">Signal</keyword>
<protein>
    <recommendedName>
        <fullName evidence="4">Ig-like domain-containing protein</fullName>
    </recommendedName>
</protein>
<reference evidence="5" key="1">
    <citation type="submission" date="2014-12" db="EMBL/GenBank/DDBJ databases">
        <title>Insight into the proteome of Arion vulgaris.</title>
        <authorList>
            <person name="Aradska J."/>
            <person name="Bulat T."/>
            <person name="Smidak R."/>
            <person name="Sarate P."/>
            <person name="Gangsoo J."/>
            <person name="Sialana F."/>
            <person name="Bilban M."/>
            <person name="Lubec G."/>
        </authorList>
    </citation>
    <scope>NUCLEOTIDE SEQUENCE</scope>
    <source>
        <tissue evidence="5">Skin</tissue>
    </source>
</reference>
<dbReference type="PANTHER" id="PTHR10075:SF14">
    <property type="entry name" value="CELL ADHESION MOLECULE DSCAM2-RELATED"/>
    <property type="match status" value="1"/>
</dbReference>
<dbReference type="Pfam" id="PF07679">
    <property type="entry name" value="I-set"/>
    <property type="match status" value="1"/>
</dbReference>
<dbReference type="InterPro" id="IPR013783">
    <property type="entry name" value="Ig-like_fold"/>
</dbReference>
<evidence type="ECO:0000256" key="1">
    <source>
        <dbReference type="ARBA" id="ARBA00023319"/>
    </source>
</evidence>
<gene>
    <name evidence="5" type="primary">ORF58091</name>
</gene>
<evidence type="ECO:0000256" key="2">
    <source>
        <dbReference type="SAM" id="Phobius"/>
    </source>
</evidence>
<dbReference type="AlphaFoldDB" id="A0A0B6ZCP8"/>
<organism evidence="5">
    <name type="scientific">Arion vulgaris</name>
    <dbReference type="NCBI Taxonomy" id="1028688"/>
    <lineage>
        <taxon>Eukaryota</taxon>
        <taxon>Metazoa</taxon>
        <taxon>Spiralia</taxon>
        <taxon>Lophotrochozoa</taxon>
        <taxon>Mollusca</taxon>
        <taxon>Gastropoda</taxon>
        <taxon>Heterobranchia</taxon>
        <taxon>Euthyneura</taxon>
        <taxon>Panpulmonata</taxon>
        <taxon>Eupulmonata</taxon>
        <taxon>Stylommatophora</taxon>
        <taxon>Helicina</taxon>
        <taxon>Arionoidea</taxon>
        <taxon>Arionidae</taxon>
        <taxon>Arion</taxon>
    </lineage>
</organism>
<keyword evidence="2" id="KW-0472">Membrane</keyword>
<dbReference type="InterPro" id="IPR003598">
    <property type="entry name" value="Ig_sub2"/>
</dbReference>
<sequence length="580" mass="64050">MAHVHVSAFLLLLMVPVSHCQSDIRKPPIVLTPTSTTVLYFSENKNVMVNCTANGIPQPTYSWLKNKTAIAPGGTVTYDSTTGSLLIPKFTVNEEGTYICSPRNVFTDVQGTQFPAVSWSSRVMLRQSRVGRFDSAVTVTKQVTEYDYVMLQCGNENTDVVGSNIKLNWYDVNRIGISMDGGRLFVDQKGNLHFTYTLVKDQLSYYCGISVEGESFIRLGTKNDVFVNAKPSGPTAVKVQFQYSNSKIKALRFSSVKLECVFSGYDPVSPNIPVVQWKYDSGAVITSNNKYTVFPDSRILMITGLDESDERNYLCSASNSAGQASSTVFLNITSGPIFVNGAPTDQTVPDDSNVSFNCETRSASGENPPAPPTWFINGNKMGGQNNPSKFGLSNNNVTLNIYNARKETDIMCVQCEVANDIDTVLANACLNVILPIKILNNPTLLKEIRYRDSIDLTVTASTDPSMTLLYSWECNNKTYTGANSCPYVIYNSNTGQAYINTSTLTEEQYGTIGGLYRKNIYNQYELKMVDFYVRLLDRQASTAGAGLDPWIIGLIIGLLLLLIVILIIIFVICRKKQEGD</sequence>
<feature type="non-terminal residue" evidence="5">
    <location>
        <position position="580"/>
    </location>
</feature>
<feature type="signal peptide" evidence="3">
    <location>
        <begin position="1"/>
        <end position="20"/>
    </location>
</feature>
<accession>A0A0B6ZCP8</accession>
<feature type="chain" id="PRO_5002112199" description="Ig-like domain-containing protein" evidence="3">
    <location>
        <begin position="21"/>
        <end position="580"/>
    </location>
</feature>
<dbReference type="InterPro" id="IPR007110">
    <property type="entry name" value="Ig-like_dom"/>
</dbReference>
<evidence type="ECO:0000256" key="3">
    <source>
        <dbReference type="SAM" id="SignalP"/>
    </source>
</evidence>
<keyword evidence="1" id="KW-0393">Immunoglobulin domain</keyword>
<feature type="domain" description="Ig-like" evidence="4">
    <location>
        <begin position="234"/>
        <end position="331"/>
    </location>
</feature>
<dbReference type="Gene3D" id="2.60.40.10">
    <property type="entry name" value="Immunoglobulins"/>
    <property type="match status" value="3"/>
</dbReference>
<evidence type="ECO:0000313" key="5">
    <source>
        <dbReference type="EMBL" id="CEK66298.1"/>
    </source>
</evidence>
<keyword evidence="2" id="KW-0812">Transmembrane</keyword>